<keyword evidence="4" id="KW-1185">Reference proteome</keyword>
<dbReference type="GO" id="GO:0008233">
    <property type="term" value="F:peptidase activity"/>
    <property type="evidence" value="ECO:0007669"/>
    <property type="project" value="UniProtKB-KW"/>
</dbReference>
<sequence length="175" mass="18628">MFERFDELAKRAVVAAQDAALSMGHDGIGTGHLLLGLTQTAGPAGEALRAHGVELRQARTTTAQALEEAGVEATGGRPARDALASIGIDVAEIQRRADDNFGQGAFQFPRPRFSRRALNALELALHEADGLGRRDIDTGHLLLGLLDQSDSVAMRVLDTLGVDREPLRATVLQVS</sequence>
<proteinExistence type="predicted"/>
<dbReference type="InterPro" id="IPR004176">
    <property type="entry name" value="Clp_R_N"/>
</dbReference>
<dbReference type="PANTHER" id="PTHR47016">
    <property type="entry name" value="ATP-DEPENDENT CLP PROTEASE ATP-BINDING SUBUNIT CLPT1, CHLOROPLASTIC"/>
    <property type="match status" value="1"/>
</dbReference>
<dbReference type="PANTHER" id="PTHR47016:SF5">
    <property type="entry name" value="CLP DOMAIN SUPERFAMILY PROTEIN"/>
    <property type="match status" value="1"/>
</dbReference>
<protein>
    <submittedName>
        <fullName evidence="3">Clp protease N-terminal domain-containing protein</fullName>
    </submittedName>
</protein>
<dbReference type="InterPro" id="IPR044217">
    <property type="entry name" value="CLPT1/2"/>
</dbReference>
<dbReference type="EMBL" id="JBHMCA010000091">
    <property type="protein sequence ID" value="MFB9451808.1"/>
    <property type="molecule type" value="Genomic_DNA"/>
</dbReference>
<dbReference type="PROSITE" id="PS51903">
    <property type="entry name" value="CLP_R"/>
    <property type="match status" value="1"/>
</dbReference>
<gene>
    <name evidence="3" type="ORF">ACFFTR_52855</name>
</gene>
<reference evidence="3 4" key="1">
    <citation type="submission" date="2024-09" db="EMBL/GenBank/DDBJ databases">
        <authorList>
            <person name="Sun Q."/>
            <person name="Mori K."/>
        </authorList>
    </citation>
    <scope>NUCLEOTIDE SEQUENCE [LARGE SCALE GENOMIC DNA]</scope>
    <source>
        <strain evidence="3 4">JCM 3307</strain>
    </source>
</reference>
<name>A0ABV5MSI1_9ACTN</name>
<accession>A0ABV5MSI1</accession>
<dbReference type="InterPro" id="IPR036628">
    <property type="entry name" value="Clp_N_dom_sf"/>
</dbReference>
<comment type="caution">
    <text evidence="3">The sequence shown here is derived from an EMBL/GenBank/DDBJ whole genome shotgun (WGS) entry which is preliminary data.</text>
</comment>
<evidence type="ECO:0000259" key="2">
    <source>
        <dbReference type="PROSITE" id="PS51903"/>
    </source>
</evidence>
<dbReference type="Pfam" id="PF02861">
    <property type="entry name" value="Clp_N"/>
    <property type="match status" value="2"/>
</dbReference>
<dbReference type="RefSeq" id="WP_223104498.1">
    <property type="nucleotide sequence ID" value="NZ_CP061913.1"/>
</dbReference>
<keyword evidence="3" id="KW-0378">Hydrolase</keyword>
<evidence type="ECO:0000256" key="1">
    <source>
        <dbReference type="PROSITE-ProRule" id="PRU01251"/>
    </source>
</evidence>
<evidence type="ECO:0000313" key="3">
    <source>
        <dbReference type="EMBL" id="MFB9451808.1"/>
    </source>
</evidence>
<feature type="domain" description="Clp R" evidence="2">
    <location>
        <begin position="2"/>
        <end position="175"/>
    </location>
</feature>
<dbReference type="SUPFAM" id="SSF81923">
    <property type="entry name" value="Double Clp-N motif"/>
    <property type="match status" value="2"/>
</dbReference>
<evidence type="ECO:0000313" key="4">
    <source>
        <dbReference type="Proteomes" id="UP001589608"/>
    </source>
</evidence>
<keyword evidence="1" id="KW-0677">Repeat</keyword>
<dbReference type="Proteomes" id="UP001589608">
    <property type="component" value="Unassembled WGS sequence"/>
</dbReference>
<keyword evidence="3" id="KW-0645">Protease</keyword>
<dbReference type="Gene3D" id="1.10.1780.10">
    <property type="entry name" value="Clp, N-terminal domain"/>
    <property type="match status" value="2"/>
</dbReference>
<dbReference type="GO" id="GO:0006508">
    <property type="term" value="P:proteolysis"/>
    <property type="evidence" value="ECO:0007669"/>
    <property type="project" value="UniProtKB-KW"/>
</dbReference>
<organism evidence="3 4">
    <name type="scientific">Dactylosporangium vinaceum</name>
    <dbReference type="NCBI Taxonomy" id="53362"/>
    <lineage>
        <taxon>Bacteria</taxon>
        <taxon>Bacillati</taxon>
        <taxon>Actinomycetota</taxon>
        <taxon>Actinomycetes</taxon>
        <taxon>Micromonosporales</taxon>
        <taxon>Micromonosporaceae</taxon>
        <taxon>Dactylosporangium</taxon>
    </lineage>
</organism>